<evidence type="ECO:0000256" key="2">
    <source>
        <dbReference type="ARBA" id="ARBA00022679"/>
    </source>
</evidence>
<dbReference type="Pfam" id="PF00534">
    <property type="entry name" value="Glycos_transf_1"/>
    <property type="match status" value="1"/>
</dbReference>
<keyword evidence="1" id="KW-0328">Glycosyltransferase</keyword>
<name>A0A1D8A9B4_9SPHN</name>
<dbReference type="KEGG" id="nre:BES08_15045"/>
<organism evidence="4 5">
    <name type="scientific">Novosphingobium resinovorum</name>
    <dbReference type="NCBI Taxonomy" id="158500"/>
    <lineage>
        <taxon>Bacteria</taxon>
        <taxon>Pseudomonadati</taxon>
        <taxon>Pseudomonadota</taxon>
        <taxon>Alphaproteobacteria</taxon>
        <taxon>Sphingomonadales</taxon>
        <taxon>Sphingomonadaceae</taxon>
        <taxon>Novosphingobium</taxon>
    </lineage>
</organism>
<dbReference type="AlphaFoldDB" id="A0A1D8A9B4"/>
<dbReference type="InterPro" id="IPR001296">
    <property type="entry name" value="Glyco_trans_1"/>
</dbReference>
<evidence type="ECO:0000313" key="5">
    <source>
        <dbReference type="Proteomes" id="UP000094626"/>
    </source>
</evidence>
<feature type="domain" description="Glycosyl transferase family 1" evidence="3">
    <location>
        <begin position="236"/>
        <end position="396"/>
    </location>
</feature>
<reference evidence="5" key="1">
    <citation type="journal article" date="2017" name="J. Biotechnol.">
        <title>Complete genome sequence of Novosphingobium resinovorum SA1, a versatile xenobiotic-degrading bacterium capable of utilizing sulfanilic acid.</title>
        <authorList>
            <person name="Hegedus B."/>
            <person name="Kos P.B."/>
            <person name="Balint B."/>
            <person name="Maroti G."/>
            <person name="Gan H.M."/>
            <person name="Perei K."/>
            <person name="Rakhely G."/>
        </authorList>
    </citation>
    <scope>NUCLEOTIDE SEQUENCE [LARGE SCALE GENOMIC DNA]</scope>
    <source>
        <strain evidence="5">SA1</strain>
    </source>
</reference>
<dbReference type="PANTHER" id="PTHR12526">
    <property type="entry name" value="GLYCOSYLTRANSFERASE"/>
    <property type="match status" value="1"/>
</dbReference>
<dbReference type="GO" id="GO:0016757">
    <property type="term" value="F:glycosyltransferase activity"/>
    <property type="evidence" value="ECO:0007669"/>
    <property type="project" value="UniProtKB-KW"/>
</dbReference>
<sequence length="420" mass="45046">MQWAGASRRASPPRARAAIAYLSNVYPKISHSFIQTEIAALERQGFAVHRFTVRRAGEAPADAAERAEAARTTALLEDRGALASAMLDRFARHPRAALRALQLAWRTGGSGNRIRALAYFAEAALLACRLEAAGVSHLHAHFGTNPAMVARLVARLARVTYSFTAHGPDEFDAPRGLDLPGKIAEAAFVVGVSSFGRGQLMRWSHPDHWPRIHVVHCAPDPAFFAGLAADDAATIEGAPGDDTRFVCVARLSAQKGLPLLLEAVARVAARRPIRLDLIGGGEDEAIIAAQIARLGLGGAVTLHGWASPETIRDALRSARALVLPSFAEGLPVVLMEAMALRRPVIATAIAGIPELVDGEVGWLVPSGCVNAIEQALDAALDAWPEELEQMGERARARVLERHDPERCAARMVDLLEPLVR</sequence>
<dbReference type="Proteomes" id="UP000094626">
    <property type="component" value="Chromosome"/>
</dbReference>
<dbReference type="SUPFAM" id="SSF53756">
    <property type="entry name" value="UDP-Glycosyltransferase/glycogen phosphorylase"/>
    <property type="match status" value="1"/>
</dbReference>
<keyword evidence="5" id="KW-1185">Reference proteome</keyword>
<dbReference type="PANTHER" id="PTHR12526:SF510">
    <property type="entry name" value="D-INOSITOL 3-PHOSPHATE GLYCOSYLTRANSFERASE"/>
    <property type="match status" value="1"/>
</dbReference>
<evidence type="ECO:0000256" key="1">
    <source>
        <dbReference type="ARBA" id="ARBA00022676"/>
    </source>
</evidence>
<dbReference type="CDD" id="cd03801">
    <property type="entry name" value="GT4_PimA-like"/>
    <property type="match status" value="1"/>
</dbReference>
<evidence type="ECO:0000259" key="3">
    <source>
        <dbReference type="Pfam" id="PF00534"/>
    </source>
</evidence>
<dbReference type="EMBL" id="CP017075">
    <property type="protein sequence ID" value="AOR78709.1"/>
    <property type="molecule type" value="Genomic_DNA"/>
</dbReference>
<gene>
    <name evidence="4" type="ORF">BES08_15045</name>
</gene>
<proteinExistence type="predicted"/>
<evidence type="ECO:0000313" key="4">
    <source>
        <dbReference type="EMBL" id="AOR78709.1"/>
    </source>
</evidence>
<dbReference type="Gene3D" id="3.40.50.2000">
    <property type="entry name" value="Glycogen Phosphorylase B"/>
    <property type="match status" value="2"/>
</dbReference>
<accession>A0A1D8A9B4</accession>
<protein>
    <submittedName>
        <fullName evidence="4">Colanic acid biosynthesis glycosyltransferase WcaL</fullName>
    </submittedName>
</protein>
<keyword evidence="2 4" id="KW-0808">Transferase</keyword>